<evidence type="ECO:0000313" key="2">
    <source>
        <dbReference type="Proteomes" id="UP001162992"/>
    </source>
</evidence>
<sequence>MSSIRPLSRLVRAGLQKSAESSNLSRSSYGTRVLSRRSFASQSGNKSLKDDELLARARPFWKTEEKWWPYLMMLAASGSLGGLLVVSADAKTKEEGPTEKVSEKKKRLLILGTGWAGVSFLKDLDTSLYEVTIVSPRNYFVFTPLLPNVTSGTVEAHSITEPVRRIARNRKKSIKFYEAECLHIDAANKTASCRDMSDVHVKGKEDFTLEYDLLVIALGAQPNTFGIPGVKEHCHFLKEIEDAERIHQSVLDCFETANLPHLSDEEKRKLLSFVVIGGGPTGVEFAAELHDLIHEDLVKLYPGLEEKVKITVIQGADHILSMFDERISDFAEKKFQRQGVEIQTGCFVQAVTDNEVTVKNKSGQLYTMPYGMAVWSTGIGTRPVVSKFMEQIGQKSRRVLATDEWLRVKGCDNTFALGDCATIEQRKIMEDIDEILKLADVKNSGTLTVKQIKEALESIKERYPQLKAYLKANNKHDVMALLGKKVPDGKNVQSVEVSIEDLKKALGHVDSQLKLFPATAQVAAQQGEYLAKCFNTMDHTDAEKGPPRVRGSGRHRFKPFQYRHLGQFAPLGEEQAAAQLPGDRISIGRSTMWLWYSVYLSKQVSWRTRFLVAFDWSKRVIFGRDSNRM</sequence>
<reference evidence="2" key="1">
    <citation type="journal article" date="2024" name="Proc. Natl. Acad. Sci. U.S.A.">
        <title>Extraordinary preservation of gene collinearity over three hundred million years revealed in homosporous lycophytes.</title>
        <authorList>
            <person name="Li C."/>
            <person name="Wickell D."/>
            <person name="Kuo L.Y."/>
            <person name="Chen X."/>
            <person name="Nie B."/>
            <person name="Liao X."/>
            <person name="Peng D."/>
            <person name="Ji J."/>
            <person name="Jenkins J."/>
            <person name="Williams M."/>
            <person name="Shu S."/>
            <person name="Plott C."/>
            <person name="Barry K."/>
            <person name="Rajasekar S."/>
            <person name="Grimwood J."/>
            <person name="Han X."/>
            <person name="Sun S."/>
            <person name="Hou Z."/>
            <person name="He W."/>
            <person name="Dai G."/>
            <person name="Sun C."/>
            <person name="Schmutz J."/>
            <person name="Leebens-Mack J.H."/>
            <person name="Li F.W."/>
            <person name="Wang L."/>
        </authorList>
    </citation>
    <scope>NUCLEOTIDE SEQUENCE [LARGE SCALE GENOMIC DNA]</scope>
    <source>
        <strain evidence="2">cv. PW_Plant_1</strain>
    </source>
</reference>
<protein>
    <submittedName>
        <fullName evidence="1">Uncharacterized protein</fullName>
    </submittedName>
</protein>
<gene>
    <name evidence="1" type="ORF">O6H91_07G036000</name>
</gene>
<dbReference type="Proteomes" id="UP001162992">
    <property type="component" value="Chromosome 7"/>
</dbReference>
<organism evidence="1 2">
    <name type="scientific">Diphasiastrum complanatum</name>
    <name type="common">Issler's clubmoss</name>
    <name type="synonym">Lycopodium complanatum</name>
    <dbReference type="NCBI Taxonomy" id="34168"/>
    <lineage>
        <taxon>Eukaryota</taxon>
        <taxon>Viridiplantae</taxon>
        <taxon>Streptophyta</taxon>
        <taxon>Embryophyta</taxon>
        <taxon>Tracheophyta</taxon>
        <taxon>Lycopodiopsida</taxon>
        <taxon>Lycopodiales</taxon>
        <taxon>Lycopodiaceae</taxon>
        <taxon>Lycopodioideae</taxon>
        <taxon>Diphasiastrum</taxon>
    </lineage>
</organism>
<proteinExistence type="predicted"/>
<keyword evidence="2" id="KW-1185">Reference proteome</keyword>
<name>A0ACC2D418_DIPCM</name>
<evidence type="ECO:0000313" key="1">
    <source>
        <dbReference type="EMBL" id="KAJ7549001.1"/>
    </source>
</evidence>
<dbReference type="EMBL" id="CM055098">
    <property type="protein sequence ID" value="KAJ7549001.1"/>
    <property type="molecule type" value="Genomic_DNA"/>
</dbReference>
<accession>A0ACC2D418</accession>
<comment type="caution">
    <text evidence="1">The sequence shown here is derived from an EMBL/GenBank/DDBJ whole genome shotgun (WGS) entry which is preliminary data.</text>
</comment>